<organism evidence="2 3">
    <name type="scientific">Sutcliffiella rhizosphaerae</name>
    <dbReference type="NCBI Taxonomy" id="2880967"/>
    <lineage>
        <taxon>Bacteria</taxon>
        <taxon>Bacillati</taxon>
        <taxon>Bacillota</taxon>
        <taxon>Bacilli</taxon>
        <taxon>Bacillales</taxon>
        <taxon>Bacillaceae</taxon>
        <taxon>Sutcliffiella</taxon>
    </lineage>
</organism>
<keyword evidence="3" id="KW-1185">Reference proteome</keyword>
<evidence type="ECO:0000313" key="3">
    <source>
        <dbReference type="Proteomes" id="UP000789833"/>
    </source>
</evidence>
<sequence>MSFIEKDAITIPKKTYSISIKSEEHSQQMAYLESDEYLQRKGIRSHIEHKNAELKNAHRMTRAKYRGQFGMRIQAFLTAFAVNIKRMVKLHKALSQ</sequence>
<reference evidence="2 3" key="1">
    <citation type="submission" date="2021-10" db="EMBL/GenBank/DDBJ databases">
        <authorList>
            <person name="Criscuolo A."/>
        </authorList>
    </citation>
    <scope>NUCLEOTIDE SEQUENCE [LARGE SCALE GENOMIC DNA]</scope>
    <source>
        <strain evidence="3">CIP 111883</strain>
    </source>
</reference>
<dbReference type="EMBL" id="CAKJTJ010000007">
    <property type="protein sequence ID" value="CAG9621029.1"/>
    <property type="molecule type" value="Genomic_DNA"/>
</dbReference>
<gene>
    <name evidence="2" type="ORF">BACCIP111883_01801</name>
</gene>
<comment type="caution">
    <text evidence="2">The sequence shown here is derived from an EMBL/GenBank/DDBJ whole genome shotgun (WGS) entry which is preliminary data.</text>
</comment>
<evidence type="ECO:0000259" key="1">
    <source>
        <dbReference type="Pfam" id="PF13751"/>
    </source>
</evidence>
<accession>A0ABN8A7K6</accession>
<protein>
    <recommendedName>
        <fullName evidence="1">Transposase DDE domain-containing protein</fullName>
    </recommendedName>
</protein>
<dbReference type="Pfam" id="PF13751">
    <property type="entry name" value="DDE_Tnp_1_6"/>
    <property type="match status" value="1"/>
</dbReference>
<dbReference type="Proteomes" id="UP000789833">
    <property type="component" value="Unassembled WGS sequence"/>
</dbReference>
<name>A0ABN8A7K6_9BACI</name>
<evidence type="ECO:0000313" key="2">
    <source>
        <dbReference type="EMBL" id="CAG9621029.1"/>
    </source>
</evidence>
<dbReference type="InterPro" id="IPR025668">
    <property type="entry name" value="Tnp_DDE_dom"/>
</dbReference>
<feature type="domain" description="Transposase DDE" evidence="1">
    <location>
        <begin position="17"/>
        <end position="88"/>
    </location>
</feature>
<proteinExistence type="predicted"/>